<gene>
    <name evidence="2" type="ORF">JOF29_008008</name>
</gene>
<evidence type="ECO:0000259" key="1">
    <source>
        <dbReference type="Pfam" id="PF08241"/>
    </source>
</evidence>
<dbReference type="Gene3D" id="3.40.50.150">
    <property type="entry name" value="Vaccinia Virus protein VP39"/>
    <property type="match status" value="1"/>
</dbReference>
<evidence type="ECO:0000313" key="2">
    <source>
        <dbReference type="EMBL" id="MBP2356898.1"/>
    </source>
</evidence>
<dbReference type="InterPro" id="IPR013216">
    <property type="entry name" value="Methyltransf_11"/>
</dbReference>
<protein>
    <recommendedName>
        <fullName evidence="1">Methyltransferase type 11 domain-containing protein</fullName>
    </recommendedName>
</protein>
<feature type="domain" description="Methyltransferase type 11" evidence="1">
    <location>
        <begin position="77"/>
        <end position="160"/>
    </location>
</feature>
<dbReference type="EMBL" id="JAGINT010000002">
    <property type="protein sequence ID" value="MBP2356898.1"/>
    <property type="molecule type" value="Genomic_DNA"/>
</dbReference>
<dbReference type="Proteomes" id="UP000755585">
    <property type="component" value="Unassembled WGS sequence"/>
</dbReference>
<comment type="caution">
    <text evidence="2">The sequence shown here is derived from an EMBL/GenBank/DDBJ whole genome shotgun (WGS) entry which is preliminary data.</text>
</comment>
<dbReference type="CDD" id="cd02440">
    <property type="entry name" value="AdoMet_MTases"/>
    <property type="match status" value="1"/>
</dbReference>
<dbReference type="Pfam" id="PF08241">
    <property type="entry name" value="Methyltransf_11"/>
    <property type="match status" value="1"/>
</dbReference>
<sequence length="234" mass="26053">MSTMLGRLRESLAGQGVFHLLRWRLTSRQAVFTRIYDSATWGSAESGSGTGSELRATDNLREQLPGLLDRLGATSLLDAPCGDFNWMQHIDLPVEKYYGVDIVASVIAEDQRRYGDDRRSFAVGDLTEADLPHADVILCRDCLVHVSFADAALIIENFRRTGATWLLLNTYPEVERNRNQFTGSNWRQLNFGLPPFGFPEPVESMADGGDVDPSRLALWKLPDLPTVQPNGASR</sequence>
<dbReference type="RefSeq" id="WP_209699342.1">
    <property type="nucleotide sequence ID" value="NZ_BAAAVU010000004.1"/>
</dbReference>
<dbReference type="InterPro" id="IPR029063">
    <property type="entry name" value="SAM-dependent_MTases_sf"/>
</dbReference>
<reference evidence="2 3" key="1">
    <citation type="submission" date="2021-03" db="EMBL/GenBank/DDBJ databases">
        <title>Sequencing the genomes of 1000 actinobacteria strains.</title>
        <authorList>
            <person name="Klenk H.-P."/>
        </authorList>
    </citation>
    <scope>NUCLEOTIDE SEQUENCE [LARGE SCALE GENOMIC DNA]</scope>
    <source>
        <strain evidence="2 3">DSM 18824</strain>
    </source>
</reference>
<name>A0ABS4UZ19_9ACTN</name>
<accession>A0ABS4UZ19</accession>
<organism evidence="2 3">
    <name type="scientific">Kribbella aluminosa</name>
    <dbReference type="NCBI Taxonomy" id="416017"/>
    <lineage>
        <taxon>Bacteria</taxon>
        <taxon>Bacillati</taxon>
        <taxon>Actinomycetota</taxon>
        <taxon>Actinomycetes</taxon>
        <taxon>Propionibacteriales</taxon>
        <taxon>Kribbellaceae</taxon>
        <taxon>Kribbella</taxon>
    </lineage>
</organism>
<keyword evidence="3" id="KW-1185">Reference proteome</keyword>
<evidence type="ECO:0000313" key="3">
    <source>
        <dbReference type="Proteomes" id="UP000755585"/>
    </source>
</evidence>
<proteinExistence type="predicted"/>
<dbReference type="SUPFAM" id="SSF53335">
    <property type="entry name" value="S-adenosyl-L-methionine-dependent methyltransferases"/>
    <property type="match status" value="1"/>
</dbReference>